<accession>A0ABV5SAP4</accession>
<evidence type="ECO:0000313" key="1">
    <source>
        <dbReference type="EMBL" id="MFB9628074.1"/>
    </source>
</evidence>
<comment type="caution">
    <text evidence="1">The sequence shown here is derived from an EMBL/GenBank/DDBJ whole genome shotgun (WGS) entry which is preliminary data.</text>
</comment>
<dbReference type="Proteomes" id="UP001589532">
    <property type="component" value="Unassembled WGS sequence"/>
</dbReference>
<reference evidence="1 2" key="1">
    <citation type="submission" date="2024-09" db="EMBL/GenBank/DDBJ databases">
        <authorList>
            <person name="Sun Q."/>
            <person name="Mori K."/>
        </authorList>
    </citation>
    <scope>NUCLEOTIDE SEQUENCE [LARGE SCALE GENOMIC DNA]</scope>
    <source>
        <strain evidence="1 2">JCM 3143</strain>
    </source>
</reference>
<sequence>MVTSQHEGITKVATLDFGHTAQMLRALFDLPIPESGEGRLGSPDFSDAKPAVCRADGALLYGKGKEKLGVITETQRGEDKDKLYSWLEYIANFRARERCPVCLVVICPDRKIARWAAKPIETGHPGLTLTPLVIGPDNTPAITDVEEAAGNLGLAIVSAITKSDDPLYKDILGTLNKALSGIDRKLAGQYGHYINVSLTGVAQEEWGRLMAMQTYPYQGEYAESLLAEGRAEGRAEGEARLLLKLLEMRGIAVSEEVRERIAGCDDTATLEAWFQRAFTVESAEELFA</sequence>
<evidence type="ECO:0000313" key="2">
    <source>
        <dbReference type="Proteomes" id="UP001589532"/>
    </source>
</evidence>
<gene>
    <name evidence="1" type="ORF">ACFFSA_33740</name>
</gene>
<dbReference type="PANTHER" id="PTHR34613:SF1">
    <property type="entry name" value="SLL6017 PROTEIN"/>
    <property type="match status" value="1"/>
</dbReference>
<dbReference type="RefSeq" id="WP_344986790.1">
    <property type="nucleotide sequence ID" value="NZ_BAAAXV010000001.1"/>
</dbReference>
<organism evidence="1 2">
    <name type="scientific">Nonomuraea helvata</name>
    <dbReference type="NCBI Taxonomy" id="37484"/>
    <lineage>
        <taxon>Bacteria</taxon>
        <taxon>Bacillati</taxon>
        <taxon>Actinomycetota</taxon>
        <taxon>Actinomycetes</taxon>
        <taxon>Streptosporangiales</taxon>
        <taxon>Streptosporangiaceae</taxon>
        <taxon>Nonomuraea</taxon>
    </lineage>
</organism>
<name>A0ABV5SAP4_9ACTN</name>
<dbReference type="PANTHER" id="PTHR34613">
    <property type="entry name" value="SLL0800 PROTEIN"/>
    <property type="match status" value="1"/>
</dbReference>
<proteinExistence type="predicted"/>
<keyword evidence="2" id="KW-1185">Reference proteome</keyword>
<protein>
    <recommendedName>
        <fullName evidence="3">DUF4351 domain-containing protein</fullName>
    </recommendedName>
</protein>
<dbReference type="EMBL" id="JBHMBW010000037">
    <property type="protein sequence ID" value="MFB9628074.1"/>
    <property type="molecule type" value="Genomic_DNA"/>
</dbReference>
<evidence type="ECO:0008006" key="3">
    <source>
        <dbReference type="Google" id="ProtNLM"/>
    </source>
</evidence>